<dbReference type="GO" id="GO:0005576">
    <property type="term" value="C:extracellular region"/>
    <property type="evidence" value="ECO:0007669"/>
    <property type="project" value="UniProtKB-SubCell"/>
</dbReference>
<dbReference type="InterPro" id="IPR006170">
    <property type="entry name" value="PBP/GOBP"/>
</dbReference>
<dbReference type="Gene3D" id="1.10.238.20">
    <property type="entry name" value="Pheromone/general odorant binding protein domain"/>
    <property type="match status" value="1"/>
</dbReference>
<dbReference type="AlphaFoldDB" id="A0A336MMS7"/>
<dbReference type="OMA" id="EQMWAAG"/>
<keyword evidence="4" id="KW-1133">Transmembrane helix</keyword>
<dbReference type="EMBL" id="UFQT01001652">
    <property type="protein sequence ID" value="SSX31310.1"/>
    <property type="molecule type" value="Genomic_DNA"/>
</dbReference>
<evidence type="ECO:0000313" key="6">
    <source>
        <dbReference type="EMBL" id="SSX31310.1"/>
    </source>
</evidence>
<protein>
    <submittedName>
        <fullName evidence="6">CSON003525 protein</fullName>
    </submittedName>
</protein>
<dbReference type="FunFam" id="1.10.238.20:FF:000001">
    <property type="entry name" value="General odorant-binding protein lush"/>
    <property type="match status" value="1"/>
</dbReference>
<comment type="similarity">
    <text evidence="2">Belongs to the PBP/GOBP family.</text>
</comment>
<dbReference type="GO" id="GO:0005549">
    <property type="term" value="F:odorant binding"/>
    <property type="evidence" value="ECO:0007669"/>
    <property type="project" value="InterPro"/>
</dbReference>
<evidence type="ECO:0000313" key="5">
    <source>
        <dbReference type="EMBL" id="SSX11745.1"/>
    </source>
</evidence>
<name>A0A336MMS7_CULSO</name>
<feature type="transmembrane region" description="Helical" evidence="4">
    <location>
        <begin position="6"/>
        <end position="27"/>
    </location>
</feature>
<dbReference type="Pfam" id="PF01395">
    <property type="entry name" value="PBP_GOBP"/>
    <property type="match status" value="1"/>
</dbReference>
<gene>
    <name evidence="6" type="primary">CSON003525</name>
</gene>
<evidence type="ECO:0000256" key="3">
    <source>
        <dbReference type="ARBA" id="ARBA00022525"/>
    </source>
</evidence>
<evidence type="ECO:0000256" key="4">
    <source>
        <dbReference type="SAM" id="Phobius"/>
    </source>
</evidence>
<dbReference type="PANTHER" id="PTHR21364:SF2">
    <property type="entry name" value="GENERAL ODORANT-BINDING PROTEIN 19A"/>
    <property type="match status" value="1"/>
</dbReference>
<dbReference type="GO" id="GO:0007608">
    <property type="term" value="P:sensory perception of smell"/>
    <property type="evidence" value="ECO:0007669"/>
    <property type="project" value="TreeGrafter"/>
</dbReference>
<dbReference type="GO" id="GO:0042048">
    <property type="term" value="P:olfactory behavior"/>
    <property type="evidence" value="ECO:0007669"/>
    <property type="project" value="TreeGrafter"/>
</dbReference>
<comment type="subcellular location">
    <subcellularLocation>
        <location evidence="1">Secreted</location>
    </subcellularLocation>
</comment>
<dbReference type="EMBL" id="UFQS01001652">
    <property type="protein sequence ID" value="SSX11745.1"/>
    <property type="molecule type" value="Genomic_DNA"/>
</dbReference>
<dbReference type="SUPFAM" id="SSF47565">
    <property type="entry name" value="Insect pheromone/odorant-binding proteins"/>
    <property type="match status" value="1"/>
</dbReference>
<dbReference type="GO" id="GO:0035275">
    <property type="term" value="F:dibutyl phthalate binding"/>
    <property type="evidence" value="ECO:0007669"/>
    <property type="project" value="TreeGrafter"/>
</dbReference>
<accession>A0A336MMS7</accession>
<dbReference type="VEuPathDB" id="VectorBase:CSON003525"/>
<sequence length="144" mass="15976">MEVNKYFVLFLILVIYQISLCSGGATIEQMEKAAGLMRTACVNKFKISEAEADSVKAGNIPTEKNLKCYVHCVFEMMGAMKKAKVNYEGMMKQIDTLMPDEMKETTKKTFGLCKDSTQGIKDPCEAGATLLKCVKDNAEVFTFA</sequence>
<dbReference type="CDD" id="cd23992">
    <property type="entry name" value="PBP_GOBP"/>
    <property type="match status" value="1"/>
</dbReference>
<reference evidence="5" key="1">
    <citation type="submission" date="2018-04" db="EMBL/GenBank/DDBJ databases">
        <authorList>
            <person name="Go L.Y."/>
            <person name="Mitchell J.A."/>
        </authorList>
    </citation>
    <scope>NUCLEOTIDE SEQUENCE</scope>
    <source>
        <tissue evidence="5">Whole organism</tissue>
    </source>
</reference>
<organism evidence="6">
    <name type="scientific">Culicoides sonorensis</name>
    <name type="common">Biting midge</name>
    <dbReference type="NCBI Taxonomy" id="179676"/>
    <lineage>
        <taxon>Eukaryota</taxon>
        <taxon>Metazoa</taxon>
        <taxon>Ecdysozoa</taxon>
        <taxon>Arthropoda</taxon>
        <taxon>Hexapoda</taxon>
        <taxon>Insecta</taxon>
        <taxon>Pterygota</taxon>
        <taxon>Neoptera</taxon>
        <taxon>Endopterygota</taxon>
        <taxon>Diptera</taxon>
        <taxon>Nematocera</taxon>
        <taxon>Chironomoidea</taxon>
        <taxon>Ceratopogonidae</taxon>
        <taxon>Ceratopogoninae</taxon>
        <taxon>Culicoides</taxon>
        <taxon>Monoculicoides</taxon>
    </lineage>
</organism>
<dbReference type="InterPro" id="IPR036728">
    <property type="entry name" value="PBP_GOBP_sf"/>
</dbReference>
<dbReference type="SMART" id="SM00708">
    <property type="entry name" value="PhBP"/>
    <property type="match status" value="1"/>
</dbReference>
<evidence type="ECO:0000256" key="1">
    <source>
        <dbReference type="ARBA" id="ARBA00004613"/>
    </source>
</evidence>
<proteinExistence type="inferred from homology"/>
<evidence type="ECO:0000256" key="2">
    <source>
        <dbReference type="ARBA" id="ARBA00008098"/>
    </source>
</evidence>
<dbReference type="PANTHER" id="PTHR21364">
    <property type="entry name" value="GENERAL ODORANT-BINDING PROTEIN 19A"/>
    <property type="match status" value="1"/>
</dbReference>
<keyword evidence="4" id="KW-0472">Membrane</keyword>
<keyword evidence="4" id="KW-0812">Transmembrane</keyword>
<keyword evidence="3" id="KW-0964">Secreted</keyword>
<reference evidence="6" key="2">
    <citation type="submission" date="2018-07" db="EMBL/GenBank/DDBJ databases">
        <authorList>
            <person name="Quirk P.G."/>
            <person name="Krulwich T.A."/>
        </authorList>
    </citation>
    <scope>NUCLEOTIDE SEQUENCE</scope>
</reference>